<evidence type="ECO:0000313" key="2">
    <source>
        <dbReference type="EMBL" id="KAF6177054.1"/>
    </source>
</evidence>
<dbReference type="PANTHER" id="PTHR10992">
    <property type="entry name" value="METHYLESTERASE FAMILY MEMBER"/>
    <property type="match status" value="1"/>
</dbReference>
<proteinExistence type="predicted"/>
<dbReference type="SUPFAM" id="SSF53474">
    <property type="entry name" value="alpha/beta-Hydrolases"/>
    <property type="match status" value="1"/>
</dbReference>
<dbReference type="GO" id="GO:0009696">
    <property type="term" value="P:salicylic acid metabolic process"/>
    <property type="evidence" value="ECO:0007669"/>
    <property type="project" value="TreeGrafter"/>
</dbReference>
<evidence type="ECO:0000256" key="1">
    <source>
        <dbReference type="ARBA" id="ARBA00022801"/>
    </source>
</evidence>
<dbReference type="GO" id="GO:0080032">
    <property type="term" value="F:methyl jasmonate esterase activity"/>
    <property type="evidence" value="ECO:0007669"/>
    <property type="project" value="TreeGrafter"/>
</dbReference>
<comment type="caution">
    <text evidence="2">The sequence shown here is derived from an EMBL/GenBank/DDBJ whole genome shotgun (WGS) entry which is preliminary data.</text>
</comment>
<name>A0A7J7PDM4_9MAGN</name>
<gene>
    <name evidence="2" type="ORF">GIB67_015929</name>
</gene>
<dbReference type="EMBL" id="JACGCM010000004">
    <property type="protein sequence ID" value="KAF6177054.1"/>
    <property type="molecule type" value="Genomic_DNA"/>
</dbReference>
<dbReference type="OrthoDB" id="1739960at2759"/>
<evidence type="ECO:0000313" key="3">
    <source>
        <dbReference type="Proteomes" id="UP000541444"/>
    </source>
</evidence>
<sequence length="237" mass="26898">MISSSHDKKEGNKGELKARSYHPLAPYSNLGGNNMRSAVTILQLHNPLSTTCDKHMAYLIPSTFTSLSIWLEVEEFKRREGERKSYYVVARNSLTLTLSIGYLPYGTANSKTRPKETQYKRVRYIIKLYTVKKSHTSLKGSSNSYEKYRVTALDLVDSGIDTKNMEVVGTMENYSKPLIEFLEYIIPKDENVILVGHSFEGLTLTLVMEKFINTISTAVFVAAFMPDSFHLPSYVLE</sequence>
<dbReference type="PANTHER" id="PTHR10992:SF1083">
    <property type="entry name" value="METHYLESTERASE 1"/>
    <property type="match status" value="1"/>
</dbReference>
<organism evidence="2 3">
    <name type="scientific">Kingdonia uniflora</name>
    <dbReference type="NCBI Taxonomy" id="39325"/>
    <lineage>
        <taxon>Eukaryota</taxon>
        <taxon>Viridiplantae</taxon>
        <taxon>Streptophyta</taxon>
        <taxon>Embryophyta</taxon>
        <taxon>Tracheophyta</taxon>
        <taxon>Spermatophyta</taxon>
        <taxon>Magnoliopsida</taxon>
        <taxon>Ranunculales</taxon>
        <taxon>Circaeasteraceae</taxon>
        <taxon>Kingdonia</taxon>
    </lineage>
</organism>
<accession>A0A7J7PDM4</accession>
<keyword evidence="3" id="KW-1185">Reference proteome</keyword>
<dbReference type="GO" id="GO:0009694">
    <property type="term" value="P:jasmonic acid metabolic process"/>
    <property type="evidence" value="ECO:0007669"/>
    <property type="project" value="TreeGrafter"/>
</dbReference>
<keyword evidence="1" id="KW-0378">Hydrolase</keyword>
<dbReference type="InterPro" id="IPR029058">
    <property type="entry name" value="AB_hydrolase_fold"/>
</dbReference>
<dbReference type="GO" id="GO:0080030">
    <property type="term" value="F:methyl indole-3-acetate esterase activity"/>
    <property type="evidence" value="ECO:0007669"/>
    <property type="project" value="TreeGrafter"/>
</dbReference>
<dbReference type="AlphaFoldDB" id="A0A7J7PDM4"/>
<protein>
    <submittedName>
        <fullName evidence="2">Uncharacterized protein</fullName>
    </submittedName>
</protein>
<dbReference type="Gene3D" id="3.40.50.1820">
    <property type="entry name" value="alpha/beta hydrolase"/>
    <property type="match status" value="1"/>
</dbReference>
<reference evidence="2 3" key="1">
    <citation type="journal article" date="2020" name="IScience">
        <title>Genome Sequencing of the Endangered Kingdonia uniflora (Circaeasteraceae, Ranunculales) Reveals Potential Mechanisms of Evolutionary Specialization.</title>
        <authorList>
            <person name="Sun Y."/>
            <person name="Deng T."/>
            <person name="Zhang A."/>
            <person name="Moore M.J."/>
            <person name="Landis J.B."/>
            <person name="Lin N."/>
            <person name="Zhang H."/>
            <person name="Zhang X."/>
            <person name="Huang J."/>
            <person name="Zhang X."/>
            <person name="Sun H."/>
            <person name="Wang H."/>
        </authorList>
    </citation>
    <scope>NUCLEOTIDE SEQUENCE [LARGE SCALE GENOMIC DNA]</scope>
    <source>
        <strain evidence="2">TB1705</strain>
        <tissue evidence="2">Leaf</tissue>
    </source>
</reference>
<dbReference type="GO" id="GO:0080031">
    <property type="term" value="F:methyl salicylate esterase activity"/>
    <property type="evidence" value="ECO:0007669"/>
    <property type="project" value="TreeGrafter"/>
</dbReference>
<dbReference type="Proteomes" id="UP000541444">
    <property type="component" value="Unassembled WGS sequence"/>
</dbReference>
<dbReference type="InterPro" id="IPR045889">
    <property type="entry name" value="MES/HNL"/>
</dbReference>